<reference evidence="1 2" key="1">
    <citation type="submission" date="2018-06" db="EMBL/GenBank/DDBJ databases">
        <authorList>
            <consortium name="Pathogen Informatics"/>
            <person name="Doyle S."/>
        </authorList>
    </citation>
    <scope>NUCLEOTIDE SEQUENCE [LARGE SCALE GENOMIC DNA]</scope>
    <source>
        <strain evidence="1 2">NCTC10718</strain>
    </source>
</reference>
<proteinExistence type="predicted"/>
<organism evidence="1 2">
    <name type="scientific">Salmonella enterica</name>
    <name type="common">Salmonella choleraesuis</name>
    <dbReference type="NCBI Taxonomy" id="28901"/>
    <lineage>
        <taxon>Bacteria</taxon>
        <taxon>Pseudomonadati</taxon>
        <taxon>Pseudomonadota</taxon>
        <taxon>Gammaproteobacteria</taxon>
        <taxon>Enterobacterales</taxon>
        <taxon>Enterobacteriaceae</taxon>
        <taxon>Salmonella</taxon>
    </lineage>
</organism>
<name>A0A379SDI5_SALER</name>
<dbReference type="EMBL" id="UGWQ01000003">
    <property type="protein sequence ID" value="SUG27642.1"/>
    <property type="molecule type" value="Genomic_DNA"/>
</dbReference>
<gene>
    <name evidence="1" type="ORF">NCTC10718_04968</name>
</gene>
<dbReference type="Pfam" id="PF14072">
    <property type="entry name" value="DndB"/>
    <property type="match status" value="1"/>
</dbReference>
<dbReference type="InterPro" id="IPR017642">
    <property type="entry name" value="DNA_S_mod_DndB"/>
</dbReference>
<sequence length="105" mass="11968">MNNNQQLNKFTYPCLIGQQGGRRVLTISVTFTELFRVLAVNRQQHTLERSQRVLNQKRATAFADYLVNALSTKSDYIIPPLIVRARNRNPSDSQSAHISAHINCK</sequence>
<evidence type="ECO:0000313" key="1">
    <source>
        <dbReference type="EMBL" id="SUG27642.1"/>
    </source>
</evidence>
<protein>
    <submittedName>
        <fullName evidence="1">Putative bacteriophage protein</fullName>
    </submittedName>
</protein>
<evidence type="ECO:0000313" key="2">
    <source>
        <dbReference type="Proteomes" id="UP000254332"/>
    </source>
</evidence>
<dbReference type="Proteomes" id="UP000254332">
    <property type="component" value="Unassembled WGS sequence"/>
</dbReference>
<dbReference type="AlphaFoldDB" id="A0A379SDI5"/>
<accession>A0A379SDI5</accession>